<proteinExistence type="predicted"/>
<dbReference type="EMBL" id="JBHTLD010000155">
    <property type="protein sequence ID" value="MFD1187590.1"/>
    <property type="molecule type" value="Genomic_DNA"/>
</dbReference>
<dbReference type="RefSeq" id="WP_377529428.1">
    <property type="nucleotide sequence ID" value="NZ_JBHTLD010000155.1"/>
</dbReference>
<sequence length="347" mass="40165">MELIPFAEAIQIAKKENKKINLLLGNGFSMAWRSDIFGYGALFDKADFSKLSPNAKRVFEALNTKDFESVMKALKSTSEIIKLYSEDTGLYDILLKDAEGLKEILVKAIADSHPEHPGEISTEAYHFCKMFLSNFDSIFTLNYDLLLYWTLMQNEIEPALNPDDGFRKSKTDQNAPYVTWDINESWSQKIFYLHGALHVVDAGHEIRKFTWNKTNVKLIDQIQQTLQNDDFPLFVSEGESAQKLSRIRHSDLLTDGYKHFSDSFLPLFIYGHSLDDNDDHILNLLTHNRISTLFISIYGNPESENNKRIIQKAEFIQEQRELMKRHKTHLPHLTTYYYDAESAHVWA</sequence>
<reference evidence="2" key="1">
    <citation type="journal article" date="2019" name="Int. J. Syst. Evol. Microbiol.">
        <title>The Global Catalogue of Microorganisms (GCM) 10K type strain sequencing project: providing services to taxonomists for standard genome sequencing and annotation.</title>
        <authorList>
            <consortium name="The Broad Institute Genomics Platform"/>
            <consortium name="The Broad Institute Genome Sequencing Center for Infectious Disease"/>
            <person name="Wu L."/>
            <person name="Ma J."/>
        </authorList>
    </citation>
    <scope>NUCLEOTIDE SEQUENCE [LARGE SCALE GENOMIC DNA]</scope>
    <source>
        <strain evidence="2">JCM 31319</strain>
    </source>
</reference>
<organism evidence="1 2">
    <name type="scientific">Pontibacter rugosus</name>
    <dbReference type="NCBI Taxonomy" id="1745966"/>
    <lineage>
        <taxon>Bacteria</taxon>
        <taxon>Pseudomonadati</taxon>
        <taxon>Bacteroidota</taxon>
        <taxon>Cytophagia</taxon>
        <taxon>Cytophagales</taxon>
        <taxon>Hymenobacteraceae</taxon>
        <taxon>Pontibacter</taxon>
    </lineage>
</organism>
<dbReference type="Proteomes" id="UP001597094">
    <property type="component" value="Unassembled WGS sequence"/>
</dbReference>
<evidence type="ECO:0000313" key="2">
    <source>
        <dbReference type="Proteomes" id="UP001597094"/>
    </source>
</evidence>
<gene>
    <name evidence="1" type="ORF">ACFQ2O_15340</name>
</gene>
<evidence type="ECO:0000313" key="1">
    <source>
        <dbReference type="EMBL" id="MFD1187590.1"/>
    </source>
</evidence>
<name>A0ABW3SSQ4_9BACT</name>
<accession>A0ABW3SSQ4</accession>
<protein>
    <submittedName>
        <fullName evidence="1">DUF4917 family protein</fullName>
    </submittedName>
</protein>
<dbReference type="InterPro" id="IPR032581">
    <property type="entry name" value="DUF4917"/>
</dbReference>
<dbReference type="Pfam" id="PF16263">
    <property type="entry name" value="DUF4917"/>
    <property type="match status" value="1"/>
</dbReference>
<comment type="caution">
    <text evidence="1">The sequence shown here is derived from an EMBL/GenBank/DDBJ whole genome shotgun (WGS) entry which is preliminary data.</text>
</comment>
<keyword evidence="2" id="KW-1185">Reference proteome</keyword>